<dbReference type="EMBL" id="RWGY01000004">
    <property type="protein sequence ID" value="TVU44500.1"/>
    <property type="molecule type" value="Genomic_DNA"/>
</dbReference>
<organism evidence="2 3">
    <name type="scientific">Eragrostis curvula</name>
    <name type="common">weeping love grass</name>
    <dbReference type="NCBI Taxonomy" id="38414"/>
    <lineage>
        <taxon>Eukaryota</taxon>
        <taxon>Viridiplantae</taxon>
        <taxon>Streptophyta</taxon>
        <taxon>Embryophyta</taxon>
        <taxon>Tracheophyta</taxon>
        <taxon>Spermatophyta</taxon>
        <taxon>Magnoliopsida</taxon>
        <taxon>Liliopsida</taxon>
        <taxon>Poales</taxon>
        <taxon>Poaceae</taxon>
        <taxon>PACMAD clade</taxon>
        <taxon>Chloridoideae</taxon>
        <taxon>Eragrostideae</taxon>
        <taxon>Eragrostidinae</taxon>
        <taxon>Eragrostis</taxon>
    </lineage>
</organism>
<protein>
    <submittedName>
        <fullName evidence="2">Uncharacterized protein</fullName>
    </submittedName>
</protein>
<feature type="region of interest" description="Disordered" evidence="1">
    <location>
        <begin position="1"/>
        <end position="32"/>
    </location>
</feature>
<comment type="caution">
    <text evidence="2">The sequence shown here is derived from an EMBL/GenBank/DDBJ whole genome shotgun (WGS) entry which is preliminary data.</text>
</comment>
<sequence>MGAEPRTCGSREIRSGRRTRHAASSVWMSTPAALDRESREIVARISEQERWDDDGFRPSRTGGSATRRVISPSPDADQGLAVSLRRLAHSGSQGEQRPPKSPEEKVTALIDEILATRSFPQNVMEKLYHSSMEARREINKNEHSKYNKTFMVLISGSLIGYRISKNVY</sequence>
<gene>
    <name evidence="2" type="ORF">EJB05_03944</name>
</gene>
<dbReference type="Proteomes" id="UP000324897">
    <property type="component" value="Chromosome 5"/>
</dbReference>
<reference evidence="2 3" key="1">
    <citation type="journal article" date="2019" name="Sci. Rep.">
        <title>A high-quality genome of Eragrostis curvula grass provides insights into Poaceae evolution and supports new strategies to enhance forage quality.</title>
        <authorList>
            <person name="Carballo J."/>
            <person name="Santos B.A.C.M."/>
            <person name="Zappacosta D."/>
            <person name="Garbus I."/>
            <person name="Selva J.P."/>
            <person name="Gallo C.A."/>
            <person name="Diaz A."/>
            <person name="Albertini E."/>
            <person name="Caccamo M."/>
            <person name="Echenique V."/>
        </authorList>
    </citation>
    <scope>NUCLEOTIDE SEQUENCE [LARGE SCALE GENOMIC DNA]</scope>
    <source>
        <strain evidence="3">cv. Victoria</strain>
        <tissue evidence="2">Leaf</tissue>
    </source>
</reference>
<feature type="non-terminal residue" evidence="2">
    <location>
        <position position="1"/>
    </location>
</feature>
<proteinExistence type="predicted"/>
<evidence type="ECO:0000313" key="2">
    <source>
        <dbReference type="EMBL" id="TVU44500.1"/>
    </source>
</evidence>
<evidence type="ECO:0000313" key="3">
    <source>
        <dbReference type="Proteomes" id="UP000324897"/>
    </source>
</evidence>
<dbReference type="Gramene" id="TVU44500">
    <property type="protein sequence ID" value="TVU44500"/>
    <property type="gene ID" value="EJB05_03944"/>
</dbReference>
<keyword evidence="3" id="KW-1185">Reference proteome</keyword>
<name>A0A5J9WAU6_9POAL</name>
<evidence type="ECO:0000256" key="1">
    <source>
        <dbReference type="SAM" id="MobiDB-lite"/>
    </source>
</evidence>
<feature type="region of interest" description="Disordered" evidence="1">
    <location>
        <begin position="49"/>
        <end position="76"/>
    </location>
</feature>
<dbReference type="AlphaFoldDB" id="A0A5J9WAU6"/>
<accession>A0A5J9WAU6</accession>